<proteinExistence type="predicted"/>
<dbReference type="PANTHER" id="PTHR22967:SF92">
    <property type="entry name" value="LD17053P"/>
    <property type="match status" value="1"/>
</dbReference>
<keyword evidence="2" id="KW-0472">Membrane</keyword>
<dbReference type="GO" id="GO:0005737">
    <property type="term" value="C:cytoplasm"/>
    <property type="evidence" value="ECO:0007669"/>
    <property type="project" value="TreeGrafter"/>
</dbReference>
<dbReference type="PROSITE" id="PS00108">
    <property type="entry name" value="PROTEIN_KINASE_ST"/>
    <property type="match status" value="1"/>
</dbReference>
<dbReference type="Proteomes" id="UP000664859">
    <property type="component" value="Unassembled WGS sequence"/>
</dbReference>
<dbReference type="InterPro" id="IPR011009">
    <property type="entry name" value="Kinase-like_dom_sf"/>
</dbReference>
<sequence length="344" mass="38203">MPLTAVDTAYDLLCRMWASLWWLLGAVWGALGFTSQNWITLTAGGTRVAVDAEPLAEGGCSFVYMARDAVSGKEYALKKVLCQTMEQKDLAEAEIRRHRAFNHPNLMPILDWGFREAGSLGSAAYMLFPYMAGGTLRDLINRRTLTGLISEQEVLVIFQGVCRGVHELHSARPPLAHRDIKADNVMLQLDGTPVLMDFGSMVPADRGKNRSEALLVQDEAAQYCTVSYRAPELFDVASSAVIDARTDVWSLGCLLYALAFGYSPFECEFTSFDQPRVVECSFLRVIGPITWPKKPRFSSGLCDLIKWILNQDPQQRPQVDGVLVKTDELLQQCRSTPSLIADSV</sequence>
<dbReference type="GO" id="GO:0004674">
    <property type="term" value="F:protein serine/threonine kinase activity"/>
    <property type="evidence" value="ECO:0007669"/>
    <property type="project" value="UniProtKB-KW"/>
</dbReference>
<accession>A0A835Z4K9</accession>
<dbReference type="SMART" id="SM00220">
    <property type="entry name" value="S_TKc"/>
    <property type="match status" value="1"/>
</dbReference>
<dbReference type="SUPFAM" id="SSF56112">
    <property type="entry name" value="Protein kinase-like (PK-like)"/>
    <property type="match status" value="1"/>
</dbReference>
<keyword evidence="1" id="KW-0547">Nucleotide-binding</keyword>
<dbReference type="GO" id="GO:0005524">
    <property type="term" value="F:ATP binding"/>
    <property type="evidence" value="ECO:0007669"/>
    <property type="project" value="InterPro"/>
</dbReference>
<dbReference type="Gene3D" id="1.10.510.10">
    <property type="entry name" value="Transferase(Phosphotransferase) domain 1"/>
    <property type="match status" value="1"/>
</dbReference>
<evidence type="ECO:0000313" key="4">
    <source>
        <dbReference type="EMBL" id="KAG5184925.1"/>
    </source>
</evidence>
<comment type="caution">
    <text evidence="4">The sequence shown here is derived from an EMBL/GenBank/DDBJ whole genome shotgun (WGS) entry which is preliminary data.</text>
</comment>
<keyword evidence="2" id="KW-0812">Transmembrane</keyword>
<dbReference type="Pfam" id="PF00069">
    <property type="entry name" value="Pkinase"/>
    <property type="match status" value="1"/>
</dbReference>
<dbReference type="PROSITE" id="PS50011">
    <property type="entry name" value="PROTEIN_KINASE_DOM"/>
    <property type="match status" value="1"/>
</dbReference>
<dbReference type="OrthoDB" id="248923at2759"/>
<dbReference type="InterPro" id="IPR000719">
    <property type="entry name" value="Prot_kinase_dom"/>
</dbReference>
<keyword evidence="4" id="KW-0723">Serine/threonine-protein kinase</keyword>
<evidence type="ECO:0000256" key="1">
    <source>
        <dbReference type="ARBA" id="ARBA00022741"/>
    </source>
</evidence>
<name>A0A835Z4K9_9STRA</name>
<keyword evidence="4" id="KW-0418">Kinase</keyword>
<dbReference type="EMBL" id="JAFCMP010000146">
    <property type="protein sequence ID" value="KAG5184925.1"/>
    <property type="molecule type" value="Genomic_DNA"/>
</dbReference>
<keyword evidence="4" id="KW-0808">Transferase</keyword>
<organism evidence="4 5">
    <name type="scientific">Tribonema minus</name>
    <dbReference type="NCBI Taxonomy" id="303371"/>
    <lineage>
        <taxon>Eukaryota</taxon>
        <taxon>Sar</taxon>
        <taxon>Stramenopiles</taxon>
        <taxon>Ochrophyta</taxon>
        <taxon>PX clade</taxon>
        <taxon>Xanthophyceae</taxon>
        <taxon>Tribonematales</taxon>
        <taxon>Tribonemataceae</taxon>
        <taxon>Tribonema</taxon>
    </lineage>
</organism>
<dbReference type="PANTHER" id="PTHR22967">
    <property type="entry name" value="SERINE/THREONINE PROTEIN KINASE"/>
    <property type="match status" value="1"/>
</dbReference>
<keyword evidence="5" id="KW-1185">Reference proteome</keyword>
<protein>
    <submittedName>
        <fullName evidence="4">Serine/threonine protein kinase/TGF-beta stimulated factor</fullName>
    </submittedName>
</protein>
<keyword evidence="2" id="KW-1133">Transmembrane helix</keyword>
<evidence type="ECO:0000313" key="5">
    <source>
        <dbReference type="Proteomes" id="UP000664859"/>
    </source>
</evidence>
<reference evidence="4" key="1">
    <citation type="submission" date="2021-02" db="EMBL/GenBank/DDBJ databases">
        <title>First Annotated Genome of the Yellow-green Alga Tribonema minus.</title>
        <authorList>
            <person name="Mahan K.M."/>
        </authorList>
    </citation>
    <scope>NUCLEOTIDE SEQUENCE</scope>
    <source>
        <strain evidence="4">UTEX B ZZ1240</strain>
    </source>
</reference>
<evidence type="ECO:0000259" key="3">
    <source>
        <dbReference type="PROSITE" id="PS50011"/>
    </source>
</evidence>
<gene>
    <name evidence="4" type="ORF">JKP88DRAFT_198538</name>
</gene>
<feature type="transmembrane region" description="Helical" evidence="2">
    <location>
        <begin position="12"/>
        <end position="31"/>
    </location>
</feature>
<feature type="domain" description="Protein kinase" evidence="3">
    <location>
        <begin position="49"/>
        <end position="330"/>
    </location>
</feature>
<dbReference type="AlphaFoldDB" id="A0A835Z4K9"/>
<dbReference type="InterPro" id="IPR008271">
    <property type="entry name" value="Ser/Thr_kinase_AS"/>
</dbReference>
<evidence type="ECO:0000256" key="2">
    <source>
        <dbReference type="SAM" id="Phobius"/>
    </source>
</evidence>